<name>A0ABW3WDS6_9RHOO</name>
<evidence type="ECO:0000256" key="4">
    <source>
        <dbReference type="ARBA" id="ARBA00022989"/>
    </source>
</evidence>
<proteinExistence type="inferred from homology"/>
<accession>A0ABW3WDS6</accession>
<evidence type="ECO:0000256" key="2">
    <source>
        <dbReference type="ARBA" id="ARBA00022475"/>
    </source>
</evidence>
<keyword evidence="4 6" id="KW-1133">Transmembrane helix</keyword>
<dbReference type="InterPro" id="IPR010920">
    <property type="entry name" value="LSM_dom_sf"/>
</dbReference>
<gene>
    <name evidence="8" type="ORF">ACFQ4M_08630</name>
</gene>
<evidence type="ECO:0000313" key="8">
    <source>
        <dbReference type="EMBL" id="MFD1263649.1"/>
    </source>
</evidence>
<dbReference type="SUPFAM" id="SSF50182">
    <property type="entry name" value="Sm-like ribonucleoproteins"/>
    <property type="match status" value="1"/>
</dbReference>
<comment type="function">
    <text evidence="6">Mechanosensitive channel that participates in the regulation of osmotic pressure changes within the cell, opening in response to stretch forces in the membrane lipid bilayer, without the need for other proteins. Contributes to normal resistance to hypoosmotic shock. Forms an ion channel of 1.0 nanosiemens conductance with a slight preference for anions.</text>
</comment>
<keyword evidence="6" id="KW-0997">Cell inner membrane</keyword>
<keyword evidence="3 6" id="KW-0812">Transmembrane</keyword>
<reference evidence="9" key="1">
    <citation type="journal article" date="2019" name="Int. J. Syst. Evol. Microbiol.">
        <title>The Global Catalogue of Microorganisms (GCM) 10K type strain sequencing project: providing services to taxonomists for standard genome sequencing and annotation.</title>
        <authorList>
            <consortium name="The Broad Institute Genomics Platform"/>
            <consortium name="The Broad Institute Genome Sequencing Center for Infectious Disease"/>
            <person name="Wu L."/>
            <person name="Ma J."/>
        </authorList>
    </citation>
    <scope>NUCLEOTIDE SEQUENCE [LARGE SCALE GENOMIC DNA]</scope>
    <source>
        <strain evidence="9">CCUG 48884</strain>
    </source>
</reference>
<evidence type="ECO:0000256" key="6">
    <source>
        <dbReference type="RuleBase" id="RU369025"/>
    </source>
</evidence>
<feature type="transmembrane region" description="Helical" evidence="6">
    <location>
        <begin position="54"/>
        <end position="70"/>
    </location>
</feature>
<keyword evidence="2" id="KW-1003">Cell membrane</keyword>
<comment type="subcellular location">
    <subcellularLocation>
        <location evidence="6">Cell inner membrane</location>
        <topology evidence="6">Multi-pass membrane protein</topology>
    </subcellularLocation>
    <subcellularLocation>
        <location evidence="1">Cell membrane</location>
        <topology evidence="1">Multi-pass membrane protein</topology>
    </subcellularLocation>
</comment>
<evidence type="ECO:0000259" key="7">
    <source>
        <dbReference type="Pfam" id="PF00924"/>
    </source>
</evidence>
<keyword evidence="6" id="KW-0813">Transport</keyword>
<dbReference type="Proteomes" id="UP001597158">
    <property type="component" value="Unassembled WGS sequence"/>
</dbReference>
<dbReference type="InterPro" id="IPR045275">
    <property type="entry name" value="MscS_archaea/bacteria_type"/>
</dbReference>
<dbReference type="EMBL" id="JBHTMC010000014">
    <property type="protein sequence ID" value="MFD1263649.1"/>
    <property type="molecule type" value="Genomic_DNA"/>
</dbReference>
<dbReference type="InterPro" id="IPR006685">
    <property type="entry name" value="MscS_channel_2nd"/>
</dbReference>
<dbReference type="Pfam" id="PF00924">
    <property type="entry name" value="MS_channel_2nd"/>
    <property type="match status" value="1"/>
</dbReference>
<dbReference type="RefSeq" id="WP_277834750.1">
    <property type="nucleotide sequence ID" value="NZ_JARQZE010000016.1"/>
</dbReference>
<dbReference type="Gene3D" id="2.30.30.60">
    <property type="match status" value="1"/>
</dbReference>
<keyword evidence="5 6" id="KW-0472">Membrane</keyword>
<sequence length="311" mass="34303">MKTPDAPSPVPSWLRAAAALALLLLVAALADPLFQRLPAAHPLQGWREPVRNAALALALLFGAHLLHALVSSRLSQRRKGQRPVPKVLLDLFRVLLFAAATLLALSLLLRQGLSGLLTGSGLVLAVLGFAIRNVVADTLSGIALGIEAPFRMGDWVRIETLAQGRVQEIGWRTTRLVTRDSTYVILPNSQISRQRITNFSAPRKEYRDHVELTLPVDLPVAEARELIRVALDGAHSLVDGKPPEVQVVQYGPQGISYRVKYWVPQHDREPMCRDEVFSLIDLALRERGVRFERTPAAAPCALRGTMRDETL</sequence>
<evidence type="ECO:0000256" key="5">
    <source>
        <dbReference type="ARBA" id="ARBA00023136"/>
    </source>
</evidence>
<evidence type="ECO:0000256" key="3">
    <source>
        <dbReference type="ARBA" id="ARBA00022692"/>
    </source>
</evidence>
<feature type="domain" description="Mechanosensitive ion channel MscS" evidence="7">
    <location>
        <begin position="133"/>
        <end position="200"/>
    </location>
</feature>
<evidence type="ECO:0000313" key="9">
    <source>
        <dbReference type="Proteomes" id="UP001597158"/>
    </source>
</evidence>
<comment type="caution">
    <text evidence="6">Lacks conserved residue(s) required for the propagation of feature annotation.</text>
</comment>
<dbReference type="SUPFAM" id="SSF82689">
    <property type="entry name" value="Mechanosensitive channel protein MscS (YggB), C-terminal domain"/>
    <property type="match status" value="1"/>
</dbReference>
<dbReference type="PANTHER" id="PTHR30221">
    <property type="entry name" value="SMALL-CONDUCTANCE MECHANOSENSITIVE CHANNEL"/>
    <property type="match status" value="1"/>
</dbReference>
<comment type="similarity">
    <text evidence="6">Belongs to the MscS (TC 1.A.23) family.</text>
</comment>
<dbReference type="PANTHER" id="PTHR30221:SF1">
    <property type="entry name" value="SMALL-CONDUCTANCE MECHANOSENSITIVE CHANNEL"/>
    <property type="match status" value="1"/>
</dbReference>
<comment type="subunit">
    <text evidence="6">Homoheptamer.</text>
</comment>
<dbReference type="Gene3D" id="3.30.70.100">
    <property type="match status" value="1"/>
</dbReference>
<keyword evidence="6" id="KW-0407">Ion channel</keyword>
<comment type="caution">
    <text evidence="8">The sequence shown here is derived from an EMBL/GenBank/DDBJ whole genome shotgun (WGS) entry which is preliminary data.</text>
</comment>
<feature type="transmembrane region" description="Helical" evidence="6">
    <location>
        <begin position="115"/>
        <end position="135"/>
    </location>
</feature>
<organism evidence="8 9">
    <name type="scientific">Thauera mechernichensis</name>
    <dbReference type="NCBI Taxonomy" id="82788"/>
    <lineage>
        <taxon>Bacteria</taxon>
        <taxon>Pseudomonadati</taxon>
        <taxon>Pseudomonadota</taxon>
        <taxon>Betaproteobacteria</taxon>
        <taxon>Rhodocyclales</taxon>
        <taxon>Zoogloeaceae</taxon>
        <taxon>Thauera</taxon>
    </lineage>
</organism>
<evidence type="ECO:0000256" key="1">
    <source>
        <dbReference type="ARBA" id="ARBA00004651"/>
    </source>
</evidence>
<dbReference type="InterPro" id="IPR023408">
    <property type="entry name" value="MscS_beta-dom_sf"/>
</dbReference>
<feature type="transmembrane region" description="Helical" evidence="6">
    <location>
        <begin position="91"/>
        <end position="109"/>
    </location>
</feature>
<keyword evidence="6" id="KW-0406">Ion transport</keyword>
<keyword evidence="9" id="KW-1185">Reference proteome</keyword>
<dbReference type="InterPro" id="IPR011066">
    <property type="entry name" value="MscS_channel_C_sf"/>
</dbReference>
<protein>
    <recommendedName>
        <fullName evidence="6">Small-conductance mechanosensitive channel</fullName>
    </recommendedName>
</protein>
<dbReference type="Gene3D" id="1.10.287.1260">
    <property type="match status" value="1"/>
</dbReference>